<gene>
    <name evidence="13" type="ORF">GCM10025868_14260</name>
</gene>
<evidence type="ECO:0000313" key="14">
    <source>
        <dbReference type="Proteomes" id="UP001157017"/>
    </source>
</evidence>
<comment type="pathway">
    <text evidence="2">Carbohydrate degradation; glycolysis; pyruvate from D-glyceraldehyde 3-phosphate: step 4/5.</text>
</comment>
<dbReference type="Pfam" id="PF00113">
    <property type="entry name" value="Enolase_C"/>
    <property type="match status" value="1"/>
</dbReference>
<dbReference type="InterPro" id="IPR020809">
    <property type="entry name" value="Enolase_CS"/>
</dbReference>
<dbReference type="PRINTS" id="PR00148">
    <property type="entry name" value="ENOLASE"/>
</dbReference>
<dbReference type="PANTHER" id="PTHR11902">
    <property type="entry name" value="ENOLASE"/>
    <property type="match status" value="1"/>
</dbReference>
<dbReference type="PANTHER" id="PTHR11902:SF1">
    <property type="entry name" value="ENOLASE"/>
    <property type="match status" value="1"/>
</dbReference>
<keyword evidence="11" id="KW-0812">Transmembrane</keyword>
<evidence type="ECO:0000259" key="12">
    <source>
        <dbReference type="SMART" id="SM01192"/>
    </source>
</evidence>
<feature type="region of interest" description="Disordered" evidence="10">
    <location>
        <begin position="368"/>
        <end position="402"/>
    </location>
</feature>
<keyword evidence="7" id="KW-0460">Magnesium</keyword>
<evidence type="ECO:0000256" key="2">
    <source>
        <dbReference type="ARBA" id="ARBA00005031"/>
    </source>
</evidence>
<comment type="similarity">
    <text evidence="3">Belongs to the enolase family.</text>
</comment>
<evidence type="ECO:0000256" key="9">
    <source>
        <dbReference type="ARBA" id="ARBA00023239"/>
    </source>
</evidence>
<dbReference type="Gene3D" id="3.20.20.120">
    <property type="entry name" value="Enolase-like C-terminal domain"/>
    <property type="match status" value="1"/>
</dbReference>
<feature type="region of interest" description="Disordered" evidence="10">
    <location>
        <begin position="243"/>
        <end position="326"/>
    </location>
</feature>
<dbReference type="EMBL" id="BSUZ01000001">
    <property type="protein sequence ID" value="GMA86176.1"/>
    <property type="molecule type" value="Genomic_DNA"/>
</dbReference>
<protein>
    <recommendedName>
        <fullName evidence="5">Enolase</fullName>
        <ecNumber evidence="4">4.2.1.11</ecNumber>
    </recommendedName>
</protein>
<evidence type="ECO:0000313" key="13">
    <source>
        <dbReference type="EMBL" id="GMA86176.1"/>
    </source>
</evidence>
<keyword evidence="11" id="KW-0472">Membrane</keyword>
<proteinExistence type="inferred from homology"/>
<evidence type="ECO:0000256" key="6">
    <source>
        <dbReference type="ARBA" id="ARBA00022525"/>
    </source>
</evidence>
<evidence type="ECO:0000256" key="8">
    <source>
        <dbReference type="ARBA" id="ARBA00023152"/>
    </source>
</evidence>
<evidence type="ECO:0000256" key="1">
    <source>
        <dbReference type="ARBA" id="ARBA00001946"/>
    </source>
</evidence>
<comment type="cofactor">
    <cofactor evidence="1">
        <name>Mg(2+)</name>
        <dbReference type="ChEBI" id="CHEBI:18420"/>
    </cofactor>
</comment>
<evidence type="ECO:0000256" key="4">
    <source>
        <dbReference type="ARBA" id="ARBA00012058"/>
    </source>
</evidence>
<name>A0ABQ6JF19_9ACTN</name>
<keyword evidence="6" id="KW-0964">Secreted</keyword>
<keyword evidence="9" id="KW-0456">Lyase</keyword>
<organism evidence="13 14">
    <name type="scientific">Angustibacter aerolatus</name>
    <dbReference type="NCBI Taxonomy" id="1162965"/>
    <lineage>
        <taxon>Bacteria</taxon>
        <taxon>Bacillati</taxon>
        <taxon>Actinomycetota</taxon>
        <taxon>Actinomycetes</taxon>
        <taxon>Kineosporiales</taxon>
        <taxon>Kineosporiaceae</taxon>
    </lineage>
</organism>
<evidence type="ECO:0000256" key="10">
    <source>
        <dbReference type="SAM" id="MobiDB-lite"/>
    </source>
</evidence>
<accession>A0ABQ6JF19</accession>
<dbReference type="SMART" id="SM01192">
    <property type="entry name" value="Enolase_C"/>
    <property type="match status" value="1"/>
</dbReference>
<dbReference type="Proteomes" id="UP001157017">
    <property type="component" value="Unassembled WGS sequence"/>
</dbReference>
<feature type="domain" description="Enolase C-terminal TIM barrel" evidence="12">
    <location>
        <begin position="1"/>
        <end position="268"/>
    </location>
</feature>
<keyword evidence="11" id="KW-1133">Transmembrane helix</keyword>
<reference evidence="14" key="1">
    <citation type="journal article" date="2019" name="Int. J. Syst. Evol. Microbiol.">
        <title>The Global Catalogue of Microorganisms (GCM) 10K type strain sequencing project: providing services to taxonomists for standard genome sequencing and annotation.</title>
        <authorList>
            <consortium name="The Broad Institute Genomics Platform"/>
            <consortium name="The Broad Institute Genome Sequencing Center for Infectious Disease"/>
            <person name="Wu L."/>
            <person name="Ma J."/>
        </authorList>
    </citation>
    <scope>NUCLEOTIDE SEQUENCE [LARGE SCALE GENOMIC DNA]</scope>
    <source>
        <strain evidence="14">NBRC 108730</strain>
    </source>
</reference>
<keyword evidence="14" id="KW-1185">Reference proteome</keyword>
<evidence type="ECO:0000256" key="5">
    <source>
        <dbReference type="ARBA" id="ARBA00017068"/>
    </source>
</evidence>
<evidence type="ECO:0000256" key="7">
    <source>
        <dbReference type="ARBA" id="ARBA00022842"/>
    </source>
</evidence>
<feature type="compositionally biased region" description="Low complexity" evidence="10">
    <location>
        <begin position="270"/>
        <end position="326"/>
    </location>
</feature>
<evidence type="ECO:0000256" key="3">
    <source>
        <dbReference type="ARBA" id="ARBA00009604"/>
    </source>
</evidence>
<dbReference type="InterPro" id="IPR000941">
    <property type="entry name" value="Enolase"/>
</dbReference>
<comment type="caution">
    <text evidence="13">The sequence shown here is derived from an EMBL/GenBank/DDBJ whole genome shotgun (WGS) entry which is preliminary data.</text>
</comment>
<dbReference type="InterPro" id="IPR036849">
    <property type="entry name" value="Enolase-like_C_sf"/>
</dbReference>
<keyword evidence="8" id="KW-0324">Glycolysis</keyword>
<feature type="transmembrane region" description="Helical" evidence="11">
    <location>
        <begin position="336"/>
        <end position="354"/>
    </location>
</feature>
<dbReference type="EC" id="4.2.1.11" evidence="4"/>
<evidence type="ECO:0000256" key="11">
    <source>
        <dbReference type="SAM" id="Phobius"/>
    </source>
</evidence>
<dbReference type="SUPFAM" id="SSF51604">
    <property type="entry name" value="Enolase C-terminal domain-like"/>
    <property type="match status" value="1"/>
</dbReference>
<dbReference type="PROSITE" id="PS00164">
    <property type="entry name" value="ENOLASE"/>
    <property type="match status" value="1"/>
</dbReference>
<dbReference type="InterPro" id="IPR020810">
    <property type="entry name" value="Enolase_C"/>
</dbReference>
<sequence length="402" mass="42278">MNIINGGAHADSGVDVQEFMIAPIGAETFAEALRWGVEVYHSLKSVLKKQGLATGLGDEGGFAPDLPQTTAALDLIGTAVEQAGFTLGTDIGLALDVAATEFYRDGAYHFERAERSAEWMTGFYEGLLSEYPLVSIEDPLAEDDWAGWGHISRAIGDRVRLVGDDLFVTNPTRLQRGIDEDVANALLVKVNQIGSLTETLDAVDLAHRAGYRCMMSHRSGETEDTTIADLAVATNCGQIKTGAPARSERVAKYNQPAAHRGGPRRRGPLRRPGGLPAVRGLTVTAGRRPGSSPGAASRAGARPGATARTGTRPGAAASGARVRAAVGPRPTRLRRIAVLGGVFVVLAVLLAPALRSYLAQQHDIAEPARAGRGAARGRRAGSSGSGRPGTTTPTSRRRRVNG</sequence>